<keyword evidence="2" id="KW-0472">Membrane</keyword>
<dbReference type="InterPro" id="IPR036291">
    <property type="entry name" value="NAD(P)-bd_dom_sf"/>
</dbReference>
<gene>
    <name evidence="4" type="ORF">GCM10010468_36760</name>
</gene>
<dbReference type="InterPro" id="IPR003148">
    <property type="entry name" value="RCK_N"/>
</dbReference>
<comment type="caution">
    <text evidence="4">The sequence shown here is derived from an EMBL/GenBank/DDBJ whole genome shotgun (WGS) entry which is preliminary data.</text>
</comment>
<feature type="transmembrane region" description="Helical" evidence="2">
    <location>
        <begin position="79"/>
        <end position="102"/>
    </location>
</feature>
<protein>
    <submittedName>
        <fullName evidence="4">Potassium channel family protein</fullName>
    </submittedName>
</protein>
<dbReference type="Pfam" id="PF02254">
    <property type="entry name" value="TrkA_N"/>
    <property type="match status" value="1"/>
</dbReference>
<evidence type="ECO:0000313" key="5">
    <source>
        <dbReference type="Proteomes" id="UP001501237"/>
    </source>
</evidence>
<comment type="subcellular location">
    <subcellularLocation>
        <location evidence="1">Cell membrane</location>
        <topology evidence="1">Multi-pass membrane protein</topology>
    </subcellularLocation>
</comment>
<keyword evidence="2" id="KW-1133">Transmembrane helix</keyword>
<dbReference type="PROSITE" id="PS51201">
    <property type="entry name" value="RCK_N"/>
    <property type="match status" value="1"/>
</dbReference>
<dbReference type="Gene3D" id="3.40.50.720">
    <property type="entry name" value="NAD(P)-binding Rossmann-like Domain"/>
    <property type="match status" value="1"/>
</dbReference>
<dbReference type="InterPro" id="IPR050721">
    <property type="entry name" value="Trk_Ktr_HKT_K-transport"/>
</dbReference>
<evidence type="ECO:0000313" key="4">
    <source>
        <dbReference type="EMBL" id="GAA3215386.1"/>
    </source>
</evidence>
<dbReference type="Pfam" id="PF07885">
    <property type="entry name" value="Ion_trans_2"/>
    <property type="match status" value="1"/>
</dbReference>
<dbReference type="EMBL" id="BAAAUV010000008">
    <property type="protein sequence ID" value="GAA3215386.1"/>
    <property type="molecule type" value="Genomic_DNA"/>
</dbReference>
<name>A0ABP6QAD8_9ACTN</name>
<keyword evidence="4" id="KW-0407">Ion channel</keyword>
<keyword evidence="4" id="KW-0813">Transport</keyword>
<keyword evidence="4" id="KW-0406">Ion transport</keyword>
<keyword evidence="5" id="KW-1185">Reference proteome</keyword>
<evidence type="ECO:0000256" key="1">
    <source>
        <dbReference type="ARBA" id="ARBA00004651"/>
    </source>
</evidence>
<dbReference type="GO" id="GO:0034220">
    <property type="term" value="P:monoatomic ion transmembrane transport"/>
    <property type="evidence" value="ECO:0007669"/>
    <property type="project" value="UniProtKB-KW"/>
</dbReference>
<accession>A0ABP6QAD8</accession>
<sequence length="334" mass="36101">MLPSPKVGPLESVMRRVALAALLLLAVVLLVYVDRGGYNDTSDGSLDLLDCVYYATVTISTTGYGDITPVSDTARLVNIVVITPLRILFLIILVGTTLEVLAERTREDFRRNRWRHRVRDHYVVIGYGTKGRSAIASLRDSGVESERIVVVDSDRAAVAEAASDGLVAVIGDATRSWVLRQAAVHRAKVIVISAQRDDTAVLITLTARELNPSASIQASVREAENVPLLRQSGADHVVTSSEAAGRLLGVAAHQPNVSEVIEDLLIQGTNLDLEERDVRPHEIGRSIREADEPAVSLVRDGGLLPYDAAACAELRAGDRLIVVVSNNRRQGAKP</sequence>
<evidence type="ECO:0000259" key="3">
    <source>
        <dbReference type="PROSITE" id="PS51201"/>
    </source>
</evidence>
<dbReference type="PANTHER" id="PTHR43833:SF9">
    <property type="entry name" value="POTASSIUM CHANNEL PROTEIN YUGO-RELATED"/>
    <property type="match status" value="1"/>
</dbReference>
<proteinExistence type="predicted"/>
<feature type="domain" description="RCK N-terminal" evidence="3">
    <location>
        <begin position="119"/>
        <end position="238"/>
    </location>
</feature>
<dbReference type="SUPFAM" id="SSF81324">
    <property type="entry name" value="Voltage-gated potassium channels"/>
    <property type="match status" value="1"/>
</dbReference>
<organism evidence="4 5">
    <name type="scientific">Actinocorallia longicatena</name>
    <dbReference type="NCBI Taxonomy" id="111803"/>
    <lineage>
        <taxon>Bacteria</taxon>
        <taxon>Bacillati</taxon>
        <taxon>Actinomycetota</taxon>
        <taxon>Actinomycetes</taxon>
        <taxon>Streptosporangiales</taxon>
        <taxon>Thermomonosporaceae</taxon>
        <taxon>Actinocorallia</taxon>
    </lineage>
</organism>
<dbReference type="PANTHER" id="PTHR43833">
    <property type="entry name" value="POTASSIUM CHANNEL PROTEIN 2-RELATED-RELATED"/>
    <property type="match status" value="1"/>
</dbReference>
<evidence type="ECO:0000256" key="2">
    <source>
        <dbReference type="SAM" id="Phobius"/>
    </source>
</evidence>
<keyword evidence="2" id="KW-0812">Transmembrane</keyword>
<dbReference type="InterPro" id="IPR013099">
    <property type="entry name" value="K_chnl_dom"/>
</dbReference>
<dbReference type="SUPFAM" id="SSF51735">
    <property type="entry name" value="NAD(P)-binding Rossmann-fold domains"/>
    <property type="match status" value="1"/>
</dbReference>
<dbReference type="Gene3D" id="1.10.287.70">
    <property type="match status" value="1"/>
</dbReference>
<reference evidence="5" key="1">
    <citation type="journal article" date="2019" name="Int. J. Syst. Evol. Microbiol.">
        <title>The Global Catalogue of Microorganisms (GCM) 10K type strain sequencing project: providing services to taxonomists for standard genome sequencing and annotation.</title>
        <authorList>
            <consortium name="The Broad Institute Genomics Platform"/>
            <consortium name="The Broad Institute Genome Sequencing Center for Infectious Disease"/>
            <person name="Wu L."/>
            <person name="Ma J."/>
        </authorList>
    </citation>
    <scope>NUCLEOTIDE SEQUENCE [LARGE SCALE GENOMIC DNA]</scope>
    <source>
        <strain evidence="5">JCM 9377</strain>
    </source>
</reference>
<dbReference type="Proteomes" id="UP001501237">
    <property type="component" value="Unassembled WGS sequence"/>
</dbReference>